<keyword evidence="3 5" id="KW-0418">Kinase</keyword>
<evidence type="ECO:0000313" key="5">
    <source>
        <dbReference type="EMBL" id="JAG36876.1"/>
    </source>
</evidence>
<reference evidence="5" key="2">
    <citation type="submission" date="2014-07" db="EMBL/GenBank/DDBJ databases">
        <authorList>
            <person name="Hull J."/>
        </authorList>
    </citation>
    <scope>NUCLEOTIDE SEQUENCE</scope>
</reference>
<evidence type="ECO:0000256" key="2">
    <source>
        <dbReference type="ARBA" id="ARBA00022679"/>
    </source>
</evidence>
<dbReference type="GO" id="GO:0005737">
    <property type="term" value="C:cytoplasm"/>
    <property type="evidence" value="ECO:0007669"/>
    <property type="project" value="TreeGrafter"/>
</dbReference>
<gene>
    <name evidence="5" type="primary">STT4</name>
    <name evidence="5" type="ORF">CM83_3185</name>
</gene>
<dbReference type="GO" id="GO:0048015">
    <property type="term" value="P:phosphatidylinositol-mediated signaling"/>
    <property type="evidence" value="ECO:0007669"/>
    <property type="project" value="TreeGrafter"/>
</dbReference>
<dbReference type="PANTHER" id="PTHR10048:SF15">
    <property type="entry name" value="PHOSPHATIDYLINOSITOL 4-KINASE ALPHA"/>
    <property type="match status" value="1"/>
</dbReference>
<keyword evidence="2" id="KW-0808">Transferase</keyword>
<dbReference type="GO" id="GO:0004430">
    <property type="term" value="F:1-phosphatidylinositol 4-kinase activity"/>
    <property type="evidence" value="ECO:0007669"/>
    <property type="project" value="TreeGrafter"/>
</dbReference>
<dbReference type="InterPro" id="IPR011009">
    <property type="entry name" value="Kinase-like_dom_sf"/>
</dbReference>
<dbReference type="InterPro" id="IPR015433">
    <property type="entry name" value="PI3/4_kinase"/>
</dbReference>
<dbReference type="PROSITE" id="PS00915">
    <property type="entry name" value="PI3_4_KINASE_1"/>
    <property type="match status" value="1"/>
</dbReference>
<dbReference type="Pfam" id="PF00454">
    <property type="entry name" value="PI3_PI4_kinase"/>
    <property type="match status" value="1"/>
</dbReference>
<dbReference type="InterPro" id="IPR018936">
    <property type="entry name" value="PI3/4_kinase_CS"/>
</dbReference>
<dbReference type="InterPro" id="IPR000403">
    <property type="entry name" value="PI3/4_kinase_cat_dom"/>
</dbReference>
<proteinExistence type="inferred from homology"/>
<dbReference type="GO" id="GO:0005886">
    <property type="term" value="C:plasma membrane"/>
    <property type="evidence" value="ECO:0007669"/>
    <property type="project" value="TreeGrafter"/>
</dbReference>
<accession>A0A0A9YZ26</accession>
<dbReference type="Gene3D" id="3.30.1010.10">
    <property type="entry name" value="Phosphatidylinositol 3-kinase Catalytic Subunit, Chain A, domain 4"/>
    <property type="match status" value="1"/>
</dbReference>
<evidence type="ECO:0000256" key="3">
    <source>
        <dbReference type="ARBA" id="ARBA00022777"/>
    </source>
</evidence>
<evidence type="ECO:0000256" key="1">
    <source>
        <dbReference type="ARBA" id="ARBA00006209"/>
    </source>
</evidence>
<dbReference type="EMBL" id="GBHO01006728">
    <property type="protein sequence ID" value="JAG36876.1"/>
    <property type="molecule type" value="Transcribed_RNA"/>
</dbReference>
<evidence type="ECO:0000259" key="4">
    <source>
        <dbReference type="PROSITE" id="PS50290"/>
    </source>
</evidence>
<dbReference type="PROSITE" id="PS50290">
    <property type="entry name" value="PI3_4_KINASE_3"/>
    <property type="match status" value="1"/>
</dbReference>
<name>A0A0A9YZ26_LYGHE</name>
<dbReference type="SUPFAM" id="SSF56112">
    <property type="entry name" value="Protein kinase-like (PK-like)"/>
    <property type="match status" value="1"/>
</dbReference>
<protein>
    <submittedName>
        <fullName evidence="5">Putative phosphatidylinositol 4-kinase STT4-like protein</fullName>
    </submittedName>
</protein>
<organism evidence="5">
    <name type="scientific">Lygus hesperus</name>
    <name type="common">Western plant bug</name>
    <dbReference type="NCBI Taxonomy" id="30085"/>
    <lineage>
        <taxon>Eukaryota</taxon>
        <taxon>Metazoa</taxon>
        <taxon>Ecdysozoa</taxon>
        <taxon>Arthropoda</taxon>
        <taxon>Hexapoda</taxon>
        <taxon>Insecta</taxon>
        <taxon>Pterygota</taxon>
        <taxon>Neoptera</taxon>
        <taxon>Paraneoptera</taxon>
        <taxon>Hemiptera</taxon>
        <taxon>Heteroptera</taxon>
        <taxon>Panheteroptera</taxon>
        <taxon>Cimicomorpha</taxon>
        <taxon>Miridae</taxon>
        <taxon>Mirini</taxon>
        <taxon>Lygus</taxon>
    </lineage>
</organism>
<dbReference type="AlphaFoldDB" id="A0A0A9YZ26"/>
<feature type="domain" description="PI3K/PI4K catalytic" evidence="4">
    <location>
        <begin position="46"/>
        <end position="141"/>
    </location>
</feature>
<dbReference type="GO" id="GO:0046854">
    <property type="term" value="P:phosphatidylinositol phosphate biosynthetic process"/>
    <property type="evidence" value="ECO:0007669"/>
    <property type="project" value="InterPro"/>
</dbReference>
<sequence>MTLPSFHAYSVNETSSNHDYGGHSKSYKCQKSTPIPTTITTTTTTSATPMLVQKKDSSTEMLTARKCLTATIVKACIFKMGDDCRQDQLSLQLIGFMKRILDIAHVPVFLYPYRVVTTGHGSGIIECVPRSMSRNEIGQLV</sequence>
<reference evidence="5" key="1">
    <citation type="journal article" date="2014" name="PLoS ONE">
        <title>Transcriptome-Based Identification of ABC Transporters in the Western Tarnished Plant Bug Lygus hesperus.</title>
        <authorList>
            <person name="Hull J.J."/>
            <person name="Chaney K."/>
            <person name="Geib S.M."/>
            <person name="Fabrick J.A."/>
            <person name="Brent C.S."/>
            <person name="Walsh D."/>
            <person name="Lavine L.C."/>
        </authorList>
    </citation>
    <scope>NUCLEOTIDE SEQUENCE</scope>
</reference>
<dbReference type="PANTHER" id="PTHR10048">
    <property type="entry name" value="PHOSPHATIDYLINOSITOL KINASE"/>
    <property type="match status" value="1"/>
</dbReference>
<comment type="similarity">
    <text evidence="1">Belongs to the PI3/PI4-kinase family. Type III PI4K subfamily.</text>
</comment>